<keyword evidence="4" id="KW-0808">Transferase</keyword>
<evidence type="ECO:0000256" key="7">
    <source>
        <dbReference type="ARBA" id="ARBA00023136"/>
    </source>
</evidence>
<dbReference type="GO" id="GO:0005886">
    <property type="term" value="C:plasma membrane"/>
    <property type="evidence" value="ECO:0007669"/>
    <property type="project" value="UniProtKB-SubCell"/>
</dbReference>
<evidence type="ECO:0000256" key="2">
    <source>
        <dbReference type="ARBA" id="ARBA00022475"/>
    </source>
</evidence>
<feature type="transmembrane region" description="Helical" evidence="8">
    <location>
        <begin position="253"/>
        <end position="273"/>
    </location>
</feature>
<dbReference type="InterPro" id="IPR050297">
    <property type="entry name" value="LipidA_mod_glycosyltrf_83"/>
</dbReference>
<dbReference type="PANTHER" id="PTHR33908:SF11">
    <property type="entry name" value="MEMBRANE PROTEIN"/>
    <property type="match status" value="1"/>
</dbReference>
<dbReference type="RefSeq" id="WP_193992936.1">
    <property type="nucleotide sequence ID" value="NZ_JADEXP010000068.1"/>
</dbReference>
<name>A0A928X1Y9_LEPEC</name>
<evidence type="ECO:0008006" key="11">
    <source>
        <dbReference type="Google" id="ProtNLM"/>
    </source>
</evidence>
<dbReference type="GO" id="GO:0016763">
    <property type="term" value="F:pentosyltransferase activity"/>
    <property type="evidence" value="ECO:0007669"/>
    <property type="project" value="TreeGrafter"/>
</dbReference>
<evidence type="ECO:0000256" key="3">
    <source>
        <dbReference type="ARBA" id="ARBA00022676"/>
    </source>
</evidence>
<evidence type="ECO:0000256" key="4">
    <source>
        <dbReference type="ARBA" id="ARBA00022679"/>
    </source>
</evidence>
<comment type="caution">
    <text evidence="9">The sequence shown here is derived from an EMBL/GenBank/DDBJ whole genome shotgun (WGS) entry which is preliminary data.</text>
</comment>
<feature type="transmembrane region" description="Helical" evidence="8">
    <location>
        <begin position="319"/>
        <end position="339"/>
    </location>
</feature>
<sequence length="532" mass="59640">MVSSRSIAAVKKRLQLCFIVCLLIGVILRCTNAAHKVYWHDEVFTTVRVLGHQGQVIEDQVLKKSVVSASELQAFQQFPETRRWSDTWSALASHPEHPPLFYLLERLWVGLFSPSVTAFRALAVMFGLGLLPLTYWLCQQLWQDHWTGLIATCLMALSPVQLLYAQEAREYSLWACLILLTNGYLLRVMRSPWRYSSEAVVVRSPKMTVVRQWGLYSLSLALMFYTTLLSVLVVIAHGLYVLISGSRHQWQRWAVSLGAALLLFSPWMVVMVGRSAKLESATEWTSFRQPLGQLVRFWGLHLSSTVIDFGLPIEALYTYLVPPLVLVLLLVALGQLLLVTPPTTMAFCLMVLMVPALGLILPDLINGGQLSISTRYFMPSLLIVTLILAGWLRQLMLSDRRVYRVWGQGIFALLLTAGLVSATLSAASFTWWNKNSSYHVHKMGEVIGQSENPLVLSELTSTGLGNAISLSYVVPPETAFVLFTYGQLPEIPMGYSDYFVTYARGELIDAISSQTGKSLIPAQGSYELWRLE</sequence>
<evidence type="ECO:0000256" key="1">
    <source>
        <dbReference type="ARBA" id="ARBA00004651"/>
    </source>
</evidence>
<evidence type="ECO:0000256" key="8">
    <source>
        <dbReference type="SAM" id="Phobius"/>
    </source>
</evidence>
<evidence type="ECO:0000313" key="9">
    <source>
        <dbReference type="EMBL" id="MBE9066962.1"/>
    </source>
</evidence>
<evidence type="ECO:0000256" key="5">
    <source>
        <dbReference type="ARBA" id="ARBA00022692"/>
    </source>
</evidence>
<keyword evidence="6 8" id="KW-1133">Transmembrane helix</keyword>
<reference evidence="9" key="1">
    <citation type="submission" date="2020-10" db="EMBL/GenBank/DDBJ databases">
        <authorList>
            <person name="Castelo-Branco R."/>
            <person name="Eusebio N."/>
            <person name="Adriana R."/>
            <person name="Vieira A."/>
            <person name="Brugerolle De Fraissinette N."/>
            <person name="Rezende De Castro R."/>
            <person name="Schneider M.P."/>
            <person name="Vasconcelos V."/>
            <person name="Leao P.N."/>
        </authorList>
    </citation>
    <scope>NUCLEOTIDE SEQUENCE</scope>
    <source>
        <strain evidence="9">LEGE 11479</strain>
    </source>
</reference>
<proteinExistence type="predicted"/>
<dbReference type="EMBL" id="JADEXP010000068">
    <property type="protein sequence ID" value="MBE9066962.1"/>
    <property type="molecule type" value="Genomic_DNA"/>
</dbReference>
<keyword evidence="3" id="KW-0328">Glycosyltransferase</keyword>
<protein>
    <recommendedName>
        <fullName evidence="11">Glycosyltransferase RgtA/B/C/D-like domain-containing protein</fullName>
    </recommendedName>
</protein>
<gene>
    <name evidence="9" type="ORF">IQ260_09870</name>
</gene>
<evidence type="ECO:0000313" key="10">
    <source>
        <dbReference type="Proteomes" id="UP000615026"/>
    </source>
</evidence>
<dbReference type="PANTHER" id="PTHR33908">
    <property type="entry name" value="MANNOSYLTRANSFERASE YKCB-RELATED"/>
    <property type="match status" value="1"/>
</dbReference>
<keyword evidence="5 8" id="KW-0812">Transmembrane</keyword>
<organism evidence="9 10">
    <name type="scientific">Leptolyngbya cf. ectocarpi LEGE 11479</name>
    <dbReference type="NCBI Taxonomy" id="1828722"/>
    <lineage>
        <taxon>Bacteria</taxon>
        <taxon>Bacillati</taxon>
        <taxon>Cyanobacteriota</taxon>
        <taxon>Cyanophyceae</taxon>
        <taxon>Leptolyngbyales</taxon>
        <taxon>Leptolyngbyaceae</taxon>
        <taxon>Leptolyngbya group</taxon>
        <taxon>Leptolyngbya</taxon>
    </lineage>
</organism>
<accession>A0A928X1Y9</accession>
<feature type="transmembrane region" description="Helical" evidence="8">
    <location>
        <begin position="409"/>
        <end position="432"/>
    </location>
</feature>
<feature type="transmembrane region" description="Helical" evidence="8">
    <location>
        <begin position="377"/>
        <end position="397"/>
    </location>
</feature>
<feature type="transmembrane region" description="Helical" evidence="8">
    <location>
        <begin position="118"/>
        <end position="138"/>
    </location>
</feature>
<dbReference type="GO" id="GO:0009103">
    <property type="term" value="P:lipopolysaccharide biosynthetic process"/>
    <property type="evidence" value="ECO:0007669"/>
    <property type="project" value="UniProtKB-ARBA"/>
</dbReference>
<evidence type="ECO:0000256" key="6">
    <source>
        <dbReference type="ARBA" id="ARBA00022989"/>
    </source>
</evidence>
<keyword evidence="2" id="KW-1003">Cell membrane</keyword>
<dbReference type="AlphaFoldDB" id="A0A928X1Y9"/>
<comment type="subcellular location">
    <subcellularLocation>
        <location evidence="1">Cell membrane</location>
        <topology evidence="1">Multi-pass membrane protein</topology>
    </subcellularLocation>
</comment>
<keyword evidence="7 8" id="KW-0472">Membrane</keyword>
<feature type="transmembrane region" description="Helical" evidence="8">
    <location>
        <begin position="213"/>
        <end position="241"/>
    </location>
</feature>
<keyword evidence="10" id="KW-1185">Reference proteome</keyword>
<feature type="transmembrane region" description="Helical" evidence="8">
    <location>
        <begin position="346"/>
        <end position="365"/>
    </location>
</feature>
<dbReference type="Proteomes" id="UP000615026">
    <property type="component" value="Unassembled WGS sequence"/>
</dbReference>
<feature type="transmembrane region" description="Helical" evidence="8">
    <location>
        <begin position="145"/>
        <end position="165"/>
    </location>
</feature>